<dbReference type="Proteomes" id="UP000218399">
    <property type="component" value="Unassembled WGS sequence"/>
</dbReference>
<keyword evidence="2" id="KW-1185">Reference proteome</keyword>
<evidence type="ECO:0000313" key="2">
    <source>
        <dbReference type="Proteomes" id="UP000218399"/>
    </source>
</evidence>
<name>A0A2A2EGA7_9BIFI</name>
<reference evidence="1 2" key="1">
    <citation type="journal article" date="2017" name="ISME J.">
        <title>Unveiling bifidobacterial biogeography across the mammalian branch of the tree of life.</title>
        <authorList>
            <person name="Milani C."/>
            <person name="Mangifesta M."/>
            <person name="Mancabelli L."/>
            <person name="Lugli G.A."/>
            <person name="James K."/>
            <person name="Duranti S."/>
            <person name="Turroni F."/>
            <person name="Ferrario C."/>
            <person name="Ossiprandi M.C."/>
            <person name="van Sinderen D."/>
            <person name="Ventura M."/>
        </authorList>
    </citation>
    <scope>NUCLEOTIDE SEQUENCE [LARGE SCALE GENOMIC DNA]</scope>
    <source>
        <strain evidence="2">Ham19E</strain>
    </source>
</reference>
<proteinExistence type="predicted"/>
<dbReference type="AlphaFoldDB" id="A0A2A2EGA7"/>
<sequence length="143" mass="15985">MQSMAPYADRDHELEDSYAQSIEQVDPQRIVRVLDEGAATDDTGLLDVLYELMERALYPGKEELDDDEHTQVAWALEDGAYTVTRIRERSPLRCMLLKRFGGDARKMTEALDPAVIDELSGDVYALLPPEELAECIAGLLAKA</sequence>
<organism evidence="1 2">
    <name type="scientific">Bifidobacterium criceti</name>
    <dbReference type="NCBI Taxonomy" id="1960969"/>
    <lineage>
        <taxon>Bacteria</taxon>
        <taxon>Bacillati</taxon>
        <taxon>Actinomycetota</taxon>
        <taxon>Actinomycetes</taxon>
        <taxon>Bifidobacteriales</taxon>
        <taxon>Bifidobacteriaceae</taxon>
        <taxon>Bifidobacterium</taxon>
    </lineage>
</organism>
<accession>A0A2A2EGA7</accession>
<dbReference type="EMBL" id="MVOH01000006">
    <property type="protein sequence ID" value="PAU68284.1"/>
    <property type="molecule type" value="Genomic_DNA"/>
</dbReference>
<protein>
    <submittedName>
        <fullName evidence="1">Uncharacterized protein</fullName>
    </submittedName>
</protein>
<evidence type="ECO:0000313" key="1">
    <source>
        <dbReference type="EMBL" id="PAU68284.1"/>
    </source>
</evidence>
<comment type="caution">
    <text evidence="1">The sequence shown here is derived from an EMBL/GenBank/DDBJ whole genome shotgun (WGS) entry which is preliminary data.</text>
</comment>
<gene>
    <name evidence="1" type="ORF">B1526_0469</name>
</gene>